<accession>A0ACC1ITK1</accession>
<protein>
    <submittedName>
        <fullName evidence="1">Vesicle membrane receptor protein (V-SNARE)</fullName>
    </submittedName>
</protein>
<proteinExistence type="predicted"/>
<sequence>MVMSHLHYASSFSGNAFPSTDNLGQGGDDYSNDPYSAPKGGNPSGAPRKDGKLNNVQQQVDEVVNIMQENINKVMEREERLDNVHDKTQRLQGESDLFRRGATQTRKKMAWRNMKLKIIIGIVLVILIIVIVGPLDQPPQTPLIPSKRDYDTESNDPTRRSKRTKPDGTPTTGDTLSTLPFAQHNNRIYHPGDHAIFDDLENTTGTHGTPFAAVGQIHQLEQQPASGAVLVTVNWYVHPQFTSHPPTMEFYRMAVLRTFRQTVVPLERIRSACFVVPPADLMVGRPGEWREGDALFVCESRYVDKGEFIQKVKQWGKGFWPEGMSEERKAMLMTMVPWPAGPRVLERSVIPSDNVLGANPGEPSAEDAGKTPQQNRRVTRMSATPQQPQVQPQMIMQTPTSVPHQAQIPGFPPMMPQGRMSMGITNGQPQPPPPQFVLNQFQQQQHQLQMQIQMQRQMTANPPYMQTPMSPSTNTNVPVASSAAAPSVPVTPLPRRRGRPPKNKQLIEKRAMEDAAAAAAGLGRTPPKPPTVSTRRQASMVTPYQNNGRPPLSQIQQQQQQFQHQQHQRLNGFVGAGDSVNGGQRAMPMMQGNMNQTQAYAIRNPNGNNTGQTPLQQHQQQQLRQQQQQQVKKIAPLPYIDPTSVPQLSKEIVDLFPTVNGKIKWFATAPVCQKTVGTVCHSEAYLKWVRNKQQQNNMDIES</sequence>
<gene>
    <name evidence="1" type="primary">SNC2</name>
    <name evidence="1" type="ORF">LPJ66_001361</name>
</gene>
<organism evidence="1 2">
    <name type="scientific">Kickxella alabastrina</name>
    <dbReference type="NCBI Taxonomy" id="61397"/>
    <lineage>
        <taxon>Eukaryota</taxon>
        <taxon>Fungi</taxon>
        <taxon>Fungi incertae sedis</taxon>
        <taxon>Zoopagomycota</taxon>
        <taxon>Kickxellomycotina</taxon>
        <taxon>Kickxellomycetes</taxon>
        <taxon>Kickxellales</taxon>
        <taxon>Kickxellaceae</taxon>
        <taxon>Kickxella</taxon>
    </lineage>
</organism>
<dbReference type="EMBL" id="JANBPG010000071">
    <property type="protein sequence ID" value="KAJ1900588.1"/>
    <property type="molecule type" value="Genomic_DNA"/>
</dbReference>
<keyword evidence="1" id="KW-0675">Receptor</keyword>
<dbReference type="Proteomes" id="UP001150581">
    <property type="component" value="Unassembled WGS sequence"/>
</dbReference>
<reference evidence="1" key="1">
    <citation type="submission" date="2022-07" db="EMBL/GenBank/DDBJ databases">
        <title>Phylogenomic reconstructions and comparative analyses of Kickxellomycotina fungi.</title>
        <authorList>
            <person name="Reynolds N.K."/>
            <person name="Stajich J.E."/>
            <person name="Barry K."/>
            <person name="Grigoriev I.V."/>
            <person name="Crous P."/>
            <person name="Smith M.E."/>
        </authorList>
    </citation>
    <scope>NUCLEOTIDE SEQUENCE</scope>
    <source>
        <strain evidence="1">Benny 63K</strain>
    </source>
</reference>
<keyword evidence="2" id="KW-1185">Reference proteome</keyword>
<evidence type="ECO:0000313" key="2">
    <source>
        <dbReference type="Proteomes" id="UP001150581"/>
    </source>
</evidence>
<name>A0ACC1ITK1_9FUNG</name>
<comment type="caution">
    <text evidence="1">The sequence shown here is derived from an EMBL/GenBank/DDBJ whole genome shotgun (WGS) entry which is preliminary data.</text>
</comment>
<evidence type="ECO:0000313" key="1">
    <source>
        <dbReference type="EMBL" id="KAJ1900588.1"/>
    </source>
</evidence>